<dbReference type="InterPro" id="IPR043504">
    <property type="entry name" value="Peptidase_S1_PA_chymotrypsin"/>
</dbReference>
<evidence type="ECO:0000256" key="2">
    <source>
        <dbReference type="SAM" id="SignalP"/>
    </source>
</evidence>
<name>A0ABD6QT22_MYCFO</name>
<proteinExistence type="predicted"/>
<sequence>MNLRKIAAAAAAATTASVLALGPALGAAAADTNEWTSFSGITPGASIGQRAPDKNGTYRCTLAFIAREKSTYAKKAITAGHCDHSADALPTVFYTESSDPDTARPLGTFSRSTDRGQNTGTSSAGLPPYTDAGIIDMNPGIPHTSYKVAGVYRVTRTLRPNPPLAPGIEVCKYGARTGETCGPVISADNDRITVRLHLIEGDSGAPAYIKTGDNTITAVGMLSGYLAEDKDTAVIYYLFPVIDSLGLQICGDC</sequence>
<feature type="region of interest" description="Disordered" evidence="1">
    <location>
        <begin position="96"/>
        <end position="130"/>
    </location>
</feature>
<feature type="compositionally biased region" description="Polar residues" evidence="1">
    <location>
        <begin position="109"/>
        <end position="124"/>
    </location>
</feature>
<dbReference type="SUPFAM" id="SSF50494">
    <property type="entry name" value="Trypsin-like serine proteases"/>
    <property type="match status" value="1"/>
</dbReference>
<dbReference type="AlphaFoldDB" id="A0ABD6QT22"/>
<gene>
    <name evidence="3" type="ORF">A5742_17595</name>
</gene>
<dbReference type="Gene3D" id="2.40.10.10">
    <property type="entry name" value="Trypsin-like serine proteases"/>
    <property type="match status" value="2"/>
</dbReference>
<evidence type="ECO:0008006" key="5">
    <source>
        <dbReference type="Google" id="ProtNLM"/>
    </source>
</evidence>
<feature type="signal peptide" evidence="2">
    <location>
        <begin position="1"/>
        <end position="20"/>
    </location>
</feature>
<evidence type="ECO:0000313" key="3">
    <source>
        <dbReference type="EMBL" id="OMC51948.1"/>
    </source>
</evidence>
<evidence type="ECO:0000256" key="1">
    <source>
        <dbReference type="SAM" id="MobiDB-lite"/>
    </source>
</evidence>
<keyword evidence="2" id="KW-0732">Signal</keyword>
<dbReference type="RefSeq" id="WP_076202717.1">
    <property type="nucleotide sequence ID" value="NZ_MBER01000010.1"/>
</dbReference>
<feature type="chain" id="PRO_5044779713" description="Trypsin" evidence="2">
    <location>
        <begin position="21"/>
        <end position="253"/>
    </location>
</feature>
<dbReference type="InterPro" id="IPR009003">
    <property type="entry name" value="Peptidase_S1_PA"/>
</dbReference>
<protein>
    <recommendedName>
        <fullName evidence="5">Trypsin</fullName>
    </recommendedName>
</protein>
<organism evidence="3 4">
    <name type="scientific">Mycolicibacterium fortuitum</name>
    <name type="common">Mycobacterium fortuitum</name>
    <dbReference type="NCBI Taxonomy" id="1766"/>
    <lineage>
        <taxon>Bacteria</taxon>
        <taxon>Bacillati</taxon>
        <taxon>Actinomycetota</taxon>
        <taxon>Actinomycetes</taxon>
        <taxon>Mycobacteriales</taxon>
        <taxon>Mycobacteriaceae</taxon>
        <taxon>Mycolicibacterium</taxon>
    </lineage>
</organism>
<evidence type="ECO:0000313" key="4">
    <source>
        <dbReference type="Proteomes" id="UP000187001"/>
    </source>
</evidence>
<reference evidence="3 4" key="1">
    <citation type="submission" date="2016-07" db="EMBL/GenBank/DDBJ databases">
        <authorList>
            <person name="Sutton G."/>
            <person name="Brinkac L."/>
            <person name="Sanka R."/>
            <person name="Adams M."/>
            <person name="Lau E."/>
            <person name="Kumar A."/>
            <person name="Macaden R."/>
        </authorList>
    </citation>
    <scope>NUCLEOTIDE SEQUENCE [LARGE SCALE GENOMIC DNA]</scope>
    <source>
        <strain evidence="3 4">GA-0871</strain>
    </source>
</reference>
<accession>A0ABD6QT22</accession>
<dbReference type="EMBL" id="MBER01000010">
    <property type="protein sequence ID" value="OMC51948.1"/>
    <property type="molecule type" value="Genomic_DNA"/>
</dbReference>
<comment type="caution">
    <text evidence="3">The sequence shown here is derived from an EMBL/GenBank/DDBJ whole genome shotgun (WGS) entry which is preliminary data.</text>
</comment>
<dbReference type="Proteomes" id="UP000187001">
    <property type="component" value="Unassembled WGS sequence"/>
</dbReference>